<organism evidence="1 2">
    <name type="scientific">Arachis hypogaea</name>
    <name type="common">Peanut</name>
    <dbReference type="NCBI Taxonomy" id="3818"/>
    <lineage>
        <taxon>Eukaryota</taxon>
        <taxon>Viridiplantae</taxon>
        <taxon>Streptophyta</taxon>
        <taxon>Embryophyta</taxon>
        <taxon>Tracheophyta</taxon>
        <taxon>Spermatophyta</taxon>
        <taxon>Magnoliopsida</taxon>
        <taxon>eudicotyledons</taxon>
        <taxon>Gunneridae</taxon>
        <taxon>Pentapetalae</taxon>
        <taxon>rosids</taxon>
        <taxon>fabids</taxon>
        <taxon>Fabales</taxon>
        <taxon>Fabaceae</taxon>
        <taxon>Papilionoideae</taxon>
        <taxon>50 kb inversion clade</taxon>
        <taxon>dalbergioids sensu lato</taxon>
        <taxon>Dalbergieae</taxon>
        <taxon>Pterocarpus clade</taxon>
        <taxon>Arachis</taxon>
    </lineage>
</organism>
<name>A0A444XY08_ARAHY</name>
<accession>A0A444XY08</accession>
<dbReference type="EMBL" id="SDMP01000018">
    <property type="protein sequence ID" value="RYQ94573.1"/>
    <property type="molecule type" value="Genomic_DNA"/>
</dbReference>
<evidence type="ECO:0000313" key="2">
    <source>
        <dbReference type="Proteomes" id="UP000289738"/>
    </source>
</evidence>
<dbReference type="Proteomes" id="UP000289738">
    <property type="component" value="Chromosome B08"/>
</dbReference>
<protein>
    <submittedName>
        <fullName evidence="1">Uncharacterized protein</fullName>
    </submittedName>
</protein>
<evidence type="ECO:0000313" key="1">
    <source>
        <dbReference type="EMBL" id="RYQ94573.1"/>
    </source>
</evidence>
<proteinExistence type="predicted"/>
<comment type="caution">
    <text evidence="1">The sequence shown here is derived from an EMBL/GenBank/DDBJ whole genome shotgun (WGS) entry which is preliminary data.</text>
</comment>
<sequence length="82" mass="9208">MGPIDDPHFAQPLKRSVSTSASVPVSTVVVRYSLLTVMATTKVAAVAQLIHALHHFEFSIFYFLLSPFHNSIFNLLRQRPEL</sequence>
<dbReference type="AlphaFoldDB" id="A0A444XY08"/>
<keyword evidence="2" id="KW-1185">Reference proteome</keyword>
<gene>
    <name evidence="1" type="ORF">Ahy_B08g089510</name>
</gene>
<reference evidence="1 2" key="1">
    <citation type="submission" date="2019-01" db="EMBL/GenBank/DDBJ databases">
        <title>Sequencing of cultivated peanut Arachis hypogaea provides insights into genome evolution and oil improvement.</title>
        <authorList>
            <person name="Chen X."/>
        </authorList>
    </citation>
    <scope>NUCLEOTIDE SEQUENCE [LARGE SCALE GENOMIC DNA]</scope>
    <source>
        <strain evidence="2">cv. Fuhuasheng</strain>
        <tissue evidence="1">Leaves</tissue>
    </source>
</reference>